<keyword evidence="1" id="KW-1133">Transmembrane helix</keyword>
<gene>
    <name evidence="2" type="ORF">TeGR_g3493</name>
</gene>
<feature type="transmembrane region" description="Helical" evidence="1">
    <location>
        <begin position="51"/>
        <end position="74"/>
    </location>
</feature>
<keyword evidence="1" id="KW-0472">Membrane</keyword>
<reference evidence="2 3" key="1">
    <citation type="journal article" date="2023" name="Commun. Biol.">
        <title>Genome analysis of Parmales, the sister group of diatoms, reveals the evolutionary specialization of diatoms from phago-mixotrophs to photoautotrophs.</title>
        <authorList>
            <person name="Ban H."/>
            <person name="Sato S."/>
            <person name="Yoshikawa S."/>
            <person name="Yamada K."/>
            <person name="Nakamura Y."/>
            <person name="Ichinomiya M."/>
            <person name="Sato N."/>
            <person name="Blanc-Mathieu R."/>
            <person name="Endo H."/>
            <person name="Kuwata A."/>
            <person name="Ogata H."/>
        </authorList>
    </citation>
    <scope>NUCLEOTIDE SEQUENCE [LARGE SCALE GENOMIC DNA]</scope>
</reference>
<sequence length="179" mass="18522">MLFDFMHDKVCFVCADKPRSAITAAWFGSIGLVFIAFIIGCASAGAVEQKALAFAGVWTVLLCIAMSIGGTLVMRRYQSPLAIGFFMGVVVVMANQCLILTAIFGEENQKHGNASAGAFATFAFFLFAVYAVFGGMLAIFRADLVQDADLPVISGISGAAAGAAAEAPAVPAAAVPPTK</sequence>
<keyword evidence="1" id="KW-0812">Transmembrane</keyword>
<evidence type="ECO:0000256" key="1">
    <source>
        <dbReference type="SAM" id="Phobius"/>
    </source>
</evidence>
<dbReference type="Proteomes" id="UP001165060">
    <property type="component" value="Unassembled WGS sequence"/>
</dbReference>
<dbReference type="EMBL" id="BRYB01002675">
    <property type="protein sequence ID" value="GMI23746.1"/>
    <property type="molecule type" value="Genomic_DNA"/>
</dbReference>
<feature type="transmembrane region" description="Helical" evidence="1">
    <location>
        <begin position="81"/>
        <end position="104"/>
    </location>
</feature>
<evidence type="ECO:0000313" key="3">
    <source>
        <dbReference type="Proteomes" id="UP001165060"/>
    </source>
</evidence>
<comment type="caution">
    <text evidence="2">The sequence shown here is derived from an EMBL/GenBank/DDBJ whole genome shotgun (WGS) entry which is preliminary data.</text>
</comment>
<evidence type="ECO:0000313" key="2">
    <source>
        <dbReference type="EMBL" id="GMI23746.1"/>
    </source>
</evidence>
<name>A0ABQ6MCD9_9STRA</name>
<accession>A0ABQ6MCD9</accession>
<feature type="transmembrane region" description="Helical" evidence="1">
    <location>
        <begin position="21"/>
        <end position="45"/>
    </location>
</feature>
<organism evidence="2 3">
    <name type="scientific">Tetraparma gracilis</name>
    <dbReference type="NCBI Taxonomy" id="2962635"/>
    <lineage>
        <taxon>Eukaryota</taxon>
        <taxon>Sar</taxon>
        <taxon>Stramenopiles</taxon>
        <taxon>Ochrophyta</taxon>
        <taxon>Bolidophyceae</taxon>
        <taxon>Parmales</taxon>
        <taxon>Triparmaceae</taxon>
        <taxon>Tetraparma</taxon>
    </lineage>
</organism>
<protein>
    <submittedName>
        <fullName evidence="2">Uncharacterized protein</fullName>
    </submittedName>
</protein>
<keyword evidence="3" id="KW-1185">Reference proteome</keyword>
<proteinExistence type="predicted"/>
<feature type="transmembrane region" description="Helical" evidence="1">
    <location>
        <begin position="116"/>
        <end position="140"/>
    </location>
</feature>